<evidence type="ECO:0000256" key="1">
    <source>
        <dbReference type="ARBA" id="ARBA00004651"/>
    </source>
</evidence>
<dbReference type="Proteomes" id="UP000006346">
    <property type="component" value="Chromosome"/>
</dbReference>
<keyword evidence="4 6" id="KW-1133">Transmembrane helix</keyword>
<evidence type="ECO:0000313" key="7">
    <source>
        <dbReference type="EMBL" id="AET68046.1"/>
    </source>
</evidence>
<dbReference type="OrthoDB" id="1653617at2"/>
<feature type="transmembrane region" description="Helical" evidence="6">
    <location>
        <begin position="65"/>
        <end position="94"/>
    </location>
</feature>
<evidence type="ECO:0000256" key="2">
    <source>
        <dbReference type="ARBA" id="ARBA00022475"/>
    </source>
</evidence>
<dbReference type="AlphaFoldDB" id="G7WGG9"/>
<keyword evidence="5 6" id="KW-0472">Membrane</keyword>
<protein>
    <submittedName>
        <fullName evidence="7">Putative membrane protein</fullName>
    </submittedName>
</protein>
<sequence>MVKLHLHFGWRIIKTGIAVVICIWIANLLHFEYPFYSAIAAVIAMQATIADSLNQGINRMKGTIVGAITGYLFALTPFNNPVSIGIGLIITLAILKRMHWNEAMNIASIVFIAIMVNNAGHPLSYSLNRIIDTALGIAVAYLVNWFIYPPHYQIEVERCFQETRIKVINLYQCSFRSLLNQNTYITGNDIVELRETLQEARALVVKKRKDHAWGKPKDDFRLKYIGPLCRLERMSVAIEQIFSLSEKLIHPLSLELEQDLADLLTKSFCLLSLITEPNMAVAHDLFGETEAVVEDIYRKLGQENTYSYVDSNRGYILELLNWIKEVTKATRGCLGIS</sequence>
<feature type="transmembrane region" description="Helical" evidence="6">
    <location>
        <begin position="35"/>
        <end position="53"/>
    </location>
</feature>
<evidence type="ECO:0000256" key="4">
    <source>
        <dbReference type="ARBA" id="ARBA00022989"/>
    </source>
</evidence>
<evidence type="ECO:0000256" key="5">
    <source>
        <dbReference type="ARBA" id="ARBA00023136"/>
    </source>
</evidence>
<dbReference type="STRING" id="768706.Desor_2484"/>
<dbReference type="InterPro" id="IPR010343">
    <property type="entry name" value="ArAE_1"/>
</dbReference>
<keyword evidence="3 6" id="KW-0812">Transmembrane</keyword>
<dbReference type="PANTHER" id="PTHR40064:SF1">
    <property type="entry name" value="MEMBRANE PROTEIN"/>
    <property type="match status" value="1"/>
</dbReference>
<dbReference type="eggNOG" id="COG4129">
    <property type="taxonomic scope" value="Bacteria"/>
</dbReference>
<name>G7WGG9_DESOD</name>
<keyword evidence="2" id="KW-1003">Cell membrane</keyword>
<evidence type="ECO:0000256" key="3">
    <source>
        <dbReference type="ARBA" id="ARBA00022692"/>
    </source>
</evidence>
<dbReference type="RefSeq" id="WP_014184854.1">
    <property type="nucleotide sequence ID" value="NC_016584.1"/>
</dbReference>
<feature type="transmembrane region" description="Helical" evidence="6">
    <location>
        <begin position="100"/>
        <end position="118"/>
    </location>
</feature>
<dbReference type="PATRIC" id="fig|768706.3.peg.2498"/>
<reference evidence="7 8" key="2">
    <citation type="journal article" date="2012" name="J. Bacteriol.">
        <title>Complete genome sequences of Desulfosporosinus orientis DSM765T, Desulfosporosinus youngiae DSM17734T, Desulfosporosinus meridiei DSM13257T, and Desulfosporosinus acidiphilus DSM22704T.</title>
        <authorList>
            <person name="Pester M."/>
            <person name="Brambilla E."/>
            <person name="Alazard D."/>
            <person name="Rattei T."/>
            <person name="Weinmaier T."/>
            <person name="Han J."/>
            <person name="Lucas S."/>
            <person name="Lapidus A."/>
            <person name="Cheng J.F."/>
            <person name="Goodwin L."/>
            <person name="Pitluck S."/>
            <person name="Peters L."/>
            <person name="Ovchinnikova G."/>
            <person name="Teshima H."/>
            <person name="Detter J.C."/>
            <person name="Han C.S."/>
            <person name="Tapia R."/>
            <person name="Land M.L."/>
            <person name="Hauser L."/>
            <person name="Kyrpides N.C."/>
            <person name="Ivanova N.N."/>
            <person name="Pagani I."/>
            <person name="Huntmann M."/>
            <person name="Wei C.L."/>
            <person name="Davenport K.W."/>
            <person name="Daligault H."/>
            <person name="Chain P.S."/>
            <person name="Chen A."/>
            <person name="Mavromatis K."/>
            <person name="Markowitz V."/>
            <person name="Szeto E."/>
            <person name="Mikhailova N."/>
            <person name="Pati A."/>
            <person name="Wagner M."/>
            <person name="Woyke T."/>
            <person name="Ollivier B."/>
            <person name="Klenk H.P."/>
            <person name="Spring S."/>
            <person name="Loy A."/>
        </authorList>
    </citation>
    <scope>NUCLEOTIDE SEQUENCE [LARGE SCALE GENOMIC DNA]</scope>
    <source>
        <strain evidence="8">ATCC 19365 / DSM 765 / NCIMB 8382 / VKM B-1628</strain>
    </source>
</reference>
<feature type="transmembrane region" description="Helical" evidence="6">
    <location>
        <begin position="130"/>
        <end position="148"/>
    </location>
</feature>
<dbReference type="HOGENOM" id="CLU_823166_0_0_9"/>
<evidence type="ECO:0000313" key="8">
    <source>
        <dbReference type="Proteomes" id="UP000006346"/>
    </source>
</evidence>
<comment type="subcellular location">
    <subcellularLocation>
        <location evidence="1">Cell membrane</location>
        <topology evidence="1">Multi-pass membrane protein</topology>
    </subcellularLocation>
</comment>
<dbReference type="KEGG" id="dor:Desor_2484"/>
<proteinExistence type="predicted"/>
<organism evidence="7 8">
    <name type="scientific">Desulfosporosinus orientis (strain ATCC 19365 / DSM 765 / NCIMB 8382 / VKM B-1628 / Singapore I)</name>
    <name type="common">Desulfotomaculum orientis</name>
    <dbReference type="NCBI Taxonomy" id="768706"/>
    <lineage>
        <taxon>Bacteria</taxon>
        <taxon>Bacillati</taxon>
        <taxon>Bacillota</taxon>
        <taxon>Clostridia</taxon>
        <taxon>Eubacteriales</taxon>
        <taxon>Desulfitobacteriaceae</taxon>
        <taxon>Desulfosporosinus</taxon>
    </lineage>
</organism>
<dbReference type="PANTHER" id="PTHR40064">
    <property type="entry name" value="MEMBRANE PROTEIN-RELATED"/>
    <property type="match status" value="1"/>
</dbReference>
<accession>G7WGG9</accession>
<keyword evidence="8" id="KW-1185">Reference proteome</keyword>
<dbReference type="Pfam" id="PF06081">
    <property type="entry name" value="ArAE_1"/>
    <property type="match status" value="1"/>
</dbReference>
<gene>
    <name evidence="7" type="ordered locus">Desor_2484</name>
</gene>
<dbReference type="InterPro" id="IPR052984">
    <property type="entry name" value="UPF0421"/>
</dbReference>
<dbReference type="EMBL" id="CP003108">
    <property type="protein sequence ID" value="AET68046.1"/>
    <property type="molecule type" value="Genomic_DNA"/>
</dbReference>
<feature type="transmembrane region" description="Helical" evidence="6">
    <location>
        <begin position="12"/>
        <end position="29"/>
    </location>
</feature>
<reference evidence="8" key="1">
    <citation type="submission" date="2011-11" db="EMBL/GenBank/DDBJ databases">
        <title>Complete sequence of Desulfosporosinus orientis DSM 765.</title>
        <authorList>
            <person name="Lucas S."/>
            <person name="Han J."/>
            <person name="Lapidus A."/>
            <person name="Cheng J.-F."/>
            <person name="Goodwin L."/>
            <person name="Pitluck S."/>
            <person name="Peters L."/>
            <person name="Ovchinnikova G."/>
            <person name="Teshima H."/>
            <person name="Detter J.C."/>
            <person name="Han C."/>
            <person name="Tapia R."/>
            <person name="Land M."/>
            <person name="Hauser L."/>
            <person name="Kyrpides N."/>
            <person name="Ivanova N."/>
            <person name="Pagani I."/>
            <person name="Pester M."/>
            <person name="Spring S."/>
            <person name="Ollivier B."/>
            <person name="Rattei T."/>
            <person name="Klenk H.-P."/>
            <person name="Wagner M."/>
            <person name="Loy A."/>
            <person name="Woyke T."/>
        </authorList>
    </citation>
    <scope>NUCLEOTIDE SEQUENCE [LARGE SCALE GENOMIC DNA]</scope>
    <source>
        <strain evidence="8">ATCC 19365 / DSM 765 / NCIMB 8382 / VKM B-1628</strain>
    </source>
</reference>
<evidence type="ECO:0000256" key="6">
    <source>
        <dbReference type="SAM" id="Phobius"/>
    </source>
</evidence>
<dbReference type="GO" id="GO:0005886">
    <property type="term" value="C:plasma membrane"/>
    <property type="evidence" value="ECO:0007669"/>
    <property type="project" value="UniProtKB-SubCell"/>
</dbReference>